<dbReference type="Proteomes" id="UP001265746">
    <property type="component" value="Unassembled WGS sequence"/>
</dbReference>
<sequence length="581" mass="62302">MWPLLLWSWAVGAALADPMDFLPKLRSRQADGAVSGNIFLRRAYHSSAVLNGNVYIDGGEFSYSSSKGATYQYSSTLLSIHLSADFETDTVTYTAIAKPSGVPNLNDAGIWVNKMSNLLYTGFVGLPSDFGDAPKISQGLWSFEPSVDGTTGTWTNLNDTTDEYFITQPRHFAGPVVSGNGAGFFLGGNILDNGTQVPVSGLLKYDFATKVATNSTVVGTSKSGYLQLGQMQYVPNFGPAGVIIAAGGHQLQNGASEKYLLSFNSFQVFDPATNTWYEQTTTGSIPNGRKEYCMTGAASSNHTYEILVYAGWDGNLGATSISWDQAYVLSLPSFHWFEADYQALQPRHGLTCEHIGGGQVLTIGGVDTTQDVPNKLYSGVFNTRDAHAQGLAIFDLSSLSFKTGYVSNQTVYNLAPDLQNYYDNHDRMADFTYAGLADLFAVENFTAAATDDTGRGVSSSGATDSKNGSDPSSGKSDSRSDSESSASVIAGSVVGVIAGAALIGAVVFLLLRRRRSKRAKLQHNIEDTGVREQTYCGTDGHSVLYGDGPRTEMPGQVPPRPEVVGSTPQAELPAWHRYELS</sequence>
<evidence type="ECO:0000256" key="4">
    <source>
        <dbReference type="SAM" id="Phobius"/>
    </source>
</evidence>
<dbReference type="PANTHER" id="PTHR47435:SF4">
    <property type="entry name" value="KELCH REPEAT PROTEIN (AFU_ORTHOLOGUE AFUA_5G12780)"/>
    <property type="match status" value="1"/>
</dbReference>
<feature type="transmembrane region" description="Helical" evidence="4">
    <location>
        <begin position="488"/>
        <end position="511"/>
    </location>
</feature>
<dbReference type="AlphaFoldDB" id="A0AAD9SB82"/>
<evidence type="ECO:0000256" key="2">
    <source>
        <dbReference type="ARBA" id="ARBA00023004"/>
    </source>
</evidence>
<keyword evidence="1" id="KW-0677">Repeat</keyword>
<organism evidence="6 7">
    <name type="scientific">Phomopsis amygdali</name>
    <name type="common">Fusicoccum amygdali</name>
    <dbReference type="NCBI Taxonomy" id="1214568"/>
    <lineage>
        <taxon>Eukaryota</taxon>
        <taxon>Fungi</taxon>
        <taxon>Dikarya</taxon>
        <taxon>Ascomycota</taxon>
        <taxon>Pezizomycotina</taxon>
        <taxon>Sordariomycetes</taxon>
        <taxon>Sordariomycetidae</taxon>
        <taxon>Diaporthales</taxon>
        <taxon>Diaporthaceae</taxon>
        <taxon>Diaporthe</taxon>
    </lineage>
</organism>
<dbReference type="Gene3D" id="2.120.10.80">
    <property type="entry name" value="Kelch-type beta propeller"/>
    <property type="match status" value="2"/>
</dbReference>
<dbReference type="PANTHER" id="PTHR47435">
    <property type="entry name" value="KELCH REPEAT PROTEIN (AFU_ORTHOLOGUE AFUA_5G12780)"/>
    <property type="match status" value="1"/>
</dbReference>
<dbReference type="SUPFAM" id="SSF117281">
    <property type="entry name" value="Kelch motif"/>
    <property type="match status" value="2"/>
</dbReference>
<evidence type="ECO:0008006" key="8">
    <source>
        <dbReference type="Google" id="ProtNLM"/>
    </source>
</evidence>
<reference evidence="6" key="1">
    <citation type="submission" date="2023-06" db="EMBL/GenBank/DDBJ databases">
        <authorList>
            <person name="Noh H."/>
        </authorList>
    </citation>
    <scope>NUCLEOTIDE SEQUENCE</scope>
    <source>
        <strain evidence="6">DUCC20226</strain>
    </source>
</reference>
<dbReference type="GO" id="GO:0019760">
    <property type="term" value="P:glucosinolate metabolic process"/>
    <property type="evidence" value="ECO:0007669"/>
    <property type="project" value="UniProtKB-ARBA"/>
</dbReference>
<feature type="compositionally biased region" description="Polar residues" evidence="3">
    <location>
        <begin position="456"/>
        <end position="466"/>
    </location>
</feature>
<keyword evidence="2" id="KW-0408">Iron</keyword>
<accession>A0AAD9SB82</accession>
<dbReference type="InterPro" id="IPR015915">
    <property type="entry name" value="Kelch-typ_b-propeller"/>
</dbReference>
<protein>
    <recommendedName>
        <fullName evidence="8">Kelch repeat protein</fullName>
    </recommendedName>
</protein>
<evidence type="ECO:0000256" key="1">
    <source>
        <dbReference type="ARBA" id="ARBA00022737"/>
    </source>
</evidence>
<feature type="signal peptide" evidence="5">
    <location>
        <begin position="1"/>
        <end position="16"/>
    </location>
</feature>
<keyword evidence="4" id="KW-0472">Membrane</keyword>
<keyword evidence="7" id="KW-1185">Reference proteome</keyword>
<comment type="caution">
    <text evidence="6">The sequence shown here is derived from an EMBL/GenBank/DDBJ whole genome shotgun (WGS) entry which is preliminary data.</text>
</comment>
<gene>
    <name evidence="6" type="ORF">N8I77_007043</name>
</gene>
<feature type="region of interest" description="Disordered" evidence="3">
    <location>
        <begin position="451"/>
        <end position="483"/>
    </location>
</feature>
<feature type="chain" id="PRO_5042238475" description="Kelch repeat protein" evidence="5">
    <location>
        <begin position="17"/>
        <end position="581"/>
    </location>
</feature>
<evidence type="ECO:0000313" key="6">
    <source>
        <dbReference type="EMBL" id="KAK2604085.1"/>
    </source>
</evidence>
<proteinExistence type="predicted"/>
<keyword evidence="4" id="KW-0812">Transmembrane</keyword>
<keyword evidence="4" id="KW-1133">Transmembrane helix</keyword>
<evidence type="ECO:0000256" key="3">
    <source>
        <dbReference type="SAM" id="MobiDB-lite"/>
    </source>
</evidence>
<keyword evidence="5" id="KW-0732">Signal</keyword>
<evidence type="ECO:0000313" key="7">
    <source>
        <dbReference type="Proteomes" id="UP001265746"/>
    </source>
</evidence>
<dbReference type="EMBL" id="JAUJFL010000004">
    <property type="protein sequence ID" value="KAK2604085.1"/>
    <property type="molecule type" value="Genomic_DNA"/>
</dbReference>
<evidence type="ECO:0000256" key="5">
    <source>
        <dbReference type="SAM" id="SignalP"/>
    </source>
</evidence>
<name>A0AAD9SB82_PHOAM</name>